<protein>
    <recommendedName>
        <fullName evidence="4">DUF4244 domain-containing protein</fullName>
    </recommendedName>
</protein>
<keyword evidence="1" id="KW-0472">Membrane</keyword>
<evidence type="ECO:0000313" key="2">
    <source>
        <dbReference type="EMBL" id="RFD79727.1"/>
    </source>
</evidence>
<organism evidence="2 3">
    <name type="scientific">Gardnerella vaginalis</name>
    <dbReference type="NCBI Taxonomy" id="2702"/>
    <lineage>
        <taxon>Bacteria</taxon>
        <taxon>Bacillati</taxon>
        <taxon>Actinomycetota</taxon>
        <taxon>Actinomycetes</taxon>
        <taxon>Bifidobacteriales</taxon>
        <taxon>Bifidobacteriaceae</taxon>
        <taxon>Gardnerella</taxon>
    </lineage>
</organism>
<accession>A0A3E1J0C0</accession>
<dbReference type="OrthoDB" id="4808029at2"/>
<name>A0A3E1J0C0_GARVA</name>
<evidence type="ECO:0008006" key="4">
    <source>
        <dbReference type="Google" id="ProtNLM"/>
    </source>
</evidence>
<dbReference type="RefSeq" id="WP_116712144.1">
    <property type="nucleotide sequence ID" value="NZ_LRTV01000006.1"/>
</dbReference>
<dbReference type="InterPro" id="IPR025338">
    <property type="entry name" value="DUF4244"/>
</dbReference>
<comment type="caution">
    <text evidence="2">The sequence shown here is derived from an EMBL/GenBank/DDBJ whole genome shotgun (WGS) entry which is preliminary data.</text>
</comment>
<evidence type="ECO:0000256" key="1">
    <source>
        <dbReference type="SAM" id="Phobius"/>
    </source>
</evidence>
<proteinExistence type="predicted"/>
<sequence>MVGMIQTLAVRCATSMMWVDEQLTVVEKNLRKKGTQYAKKLQCEDAGAVTAEYAVVLIAATGFATLLFLLLKSDEVRNTLSELVKKALKVG</sequence>
<feature type="transmembrane region" description="Helical" evidence="1">
    <location>
        <begin position="53"/>
        <end position="71"/>
    </location>
</feature>
<keyword evidence="1" id="KW-0812">Transmembrane</keyword>
<dbReference type="EMBL" id="LRTV01000006">
    <property type="protein sequence ID" value="RFD79727.1"/>
    <property type="molecule type" value="Genomic_DNA"/>
</dbReference>
<reference evidence="2 3" key="1">
    <citation type="submission" date="2016-02" db="EMBL/GenBank/DDBJ databases">
        <authorList>
            <person name="Alioto T."/>
            <person name="Alioto T."/>
        </authorList>
    </citation>
    <scope>NUCLEOTIDE SEQUENCE [LARGE SCALE GENOMIC DNA]</scope>
    <source>
        <strain evidence="2 3">NR010</strain>
    </source>
</reference>
<gene>
    <name evidence="2" type="ORF">AXE77_02970</name>
</gene>
<evidence type="ECO:0000313" key="3">
    <source>
        <dbReference type="Proteomes" id="UP000259221"/>
    </source>
</evidence>
<keyword evidence="1" id="KW-1133">Transmembrane helix</keyword>
<dbReference type="AlphaFoldDB" id="A0A3E1J0C0"/>
<dbReference type="Proteomes" id="UP000259221">
    <property type="component" value="Unassembled WGS sequence"/>
</dbReference>
<dbReference type="Pfam" id="PF14029">
    <property type="entry name" value="DUF4244"/>
    <property type="match status" value="1"/>
</dbReference>